<keyword evidence="2" id="KW-0645">Protease</keyword>
<proteinExistence type="predicted"/>
<dbReference type="EMBL" id="QRGA01000003">
    <property type="protein sequence ID" value="RDU99706.1"/>
    <property type="molecule type" value="Genomic_DNA"/>
</dbReference>
<protein>
    <submittedName>
        <fullName evidence="2">Carboxypeptidase regulatory-like domain-containing protein</fullName>
    </submittedName>
</protein>
<evidence type="ECO:0000256" key="1">
    <source>
        <dbReference type="SAM" id="SignalP"/>
    </source>
</evidence>
<dbReference type="GO" id="GO:0004180">
    <property type="term" value="F:carboxypeptidase activity"/>
    <property type="evidence" value="ECO:0007669"/>
    <property type="project" value="UniProtKB-KW"/>
</dbReference>
<feature type="signal peptide" evidence="1">
    <location>
        <begin position="1"/>
        <end position="29"/>
    </location>
</feature>
<feature type="chain" id="PRO_5017787208" evidence="1">
    <location>
        <begin position="30"/>
        <end position="164"/>
    </location>
</feature>
<dbReference type="AlphaFoldDB" id="A0A3D8K492"/>
<comment type="caution">
    <text evidence="2">The sequence shown here is derived from an EMBL/GenBank/DDBJ whole genome shotgun (WGS) entry which is preliminary data.</text>
</comment>
<keyword evidence="1" id="KW-0732">Signal</keyword>
<accession>A0A3D8K492</accession>
<dbReference type="RefSeq" id="WP_115532376.1">
    <property type="nucleotide sequence ID" value="NZ_QRGA01000003.1"/>
</dbReference>
<dbReference type="Proteomes" id="UP000256838">
    <property type="component" value="Unassembled WGS sequence"/>
</dbReference>
<gene>
    <name evidence="2" type="ORF">DWV00_04590</name>
</gene>
<sequence length="164" mass="17178">MKTRTSKKAMLAAAVATAALGFTAGGAWAQNASTVGGTTTDMTSAGNENGGGMPQIQHQGEVAYVSGGVGSDESAALKRAAHHWPLAMRFTGPGSDYLADVHVRIVGPHDADVLHADSRGPYMLVKLPPGHYTVHARYKDDDQSHEVTVGKAAGARADFHWNTQ</sequence>
<organism evidence="2 3">
    <name type="scientific">Trinickia dinghuensis</name>
    <dbReference type="NCBI Taxonomy" id="2291023"/>
    <lineage>
        <taxon>Bacteria</taxon>
        <taxon>Pseudomonadati</taxon>
        <taxon>Pseudomonadota</taxon>
        <taxon>Betaproteobacteria</taxon>
        <taxon>Burkholderiales</taxon>
        <taxon>Burkholderiaceae</taxon>
        <taxon>Trinickia</taxon>
    </lineage>
</organism>
<keyword evidence="2" id="KW-0121">Carboxypeptidase</keyword>
<keyword evidence="3" id="KW-1185">Reference proteome</keyword>
<evidence type="ECO:0000313" key="2">
    <source>
        <dbReference type="EMBL" id="RDU99706.1"/>
    </source>
</evidence>
<name>A0A3D8K492_9BURK</name>
<keyword evidence="2" id="KW-0378">Hydrolase</keyword>
<evidence type="ECO:0000313" key="3">
    <source>
        <dbReference type="Proteomes" id="UP000256838"/>
    </source>
</evidence>
<reference evidence="2 3" key="1">
    <citation type="submission" date="2018-08" db="EMBL/GenBank/DDBJ databases">
        <title>Paraburkholderia sp. DHOM06 isolated from forest soil.</title>
        <authorList>
            <person name="Gao Z.-H."/>
            <person name="Qiu L.-H."/>
        </authorList>
    </citation>
    <scope>NUCLEOTIDE SEQUENCE [LARGE SCALE GENOMIC DNA]</scope>
    <source>
        <strain evidence="2 3">DHOM06</strain>
    </source>
</reference>
<dbReference type="OrthoDB" id="8926484at2"/>